<dbReference type="SUPFAM" id="SSF51197">
    <property type="entry name" value="Clavaminate synthase-like"/>
    <property type="match status" value="1"/>
</dbReference>
<dbReference type="GO" id="GO:0008198">
    <property type="term" value="F:ferrous iron binding"/>
    <property type="evidence" value="ECO:0007669"/>
    <property type="project" value="TreeGrafter"/>
</dbReference>
<evidence type="ECO:0000256" key="3">
    <source>
        <dbReference type="ARBA" id="ARBA00023002"/>
    </source>
</evidence>
<keyword evidence="2" id="KW-0223">Dioxygenase</keyword>
<feature type="domain" description="Fe2OG dioxygenase" evidence="6">
    <location>
        <begin position="186"/>
        <end position="328"/>
    </location>
</feature>
<protein>
    <submittedName>
        <fullName evidence="7">AlkB homolog 1, histone H2A dioxygenase</fullName>
    </submittedName>
</protein>
<feature type="binding site" evidence="5">
    <location>
        <position position="260"/>
    </location>
    <ligand>
        <name>Fe cation</name>
        <dbReference type="ChEBI" id="CHEBI:24875"/>
        <note>catalytic</note>
    </ligand>
</feature>
<dbReference type="InterPro" id="IPR027450">
    <property type="entry name" value="AlkB-like"/>
</dbReference>
<keyword evidence="1 5" id="KW-0479">Metal-binding</keyword>
<evidence type="ECO:0000256" key="5">
    <source>
        <dbReference type="PIRSR" id="PIRSR604574-2"/>
    </source>
</evidence>
<dbReference type="Ensembl" id="ENSEBUT00000010277.1">
    <property type="protein sequence ID" value="ENSEBUP00000009747.1"/>
    <property type="gene ID" value="ENSEBUG00000006261.1"/>
</dbReference>
<reference evidence="7" key="1">
    <citation type="submission" date="2025-08" db="UniProtKB">
        <authorList>
            <consortium name="Ensembl"/>
        </authorList>
    </citation>
    <scope>IDENTIFICATION</scope>
</reference>
<feature type="binding site" evidence="5">
    <location>
        <position position="204"/>
    </location>
    <ligand>
        <name>Fe cation</name>
        <dbReference type="ChEBI" id="CHEBI:24875"/>
        <note>catalytic</note>
    </ligand>
</feature>
<sequence length="361" mass="40053">MALAADSILTLFKLYKRRDRPPDLRSVLDVRDAASGYPQVFNVHLNSSAVSEEQAQALGLQPVSQWKAFGLCGFPGLLLIVNPFTSYAQRYWVCQALKTYPRKPNVCNIDAHDPERGDPWQDGLRTGKEDAHRPRSLLERLRWVTLGFHYNWDSKKYAAQHHSPFPTDLGKLSSCLIRTCGFPMFLPEAAIINYYRLDSTLGIHTDSSELDLTQPLLSLSFGQSAIFLLGGTRRDDPAVPLWLHSGDIMVMFGDARQRFHAVPRIVAAPGGGLPSSLLDCANCKTTDSCTFPHEATDTSGLFISAEEWDICSRYLLKNRINVTVRQVLGPGLSFPDEPIAAADCFCKNLGMDGSCHPDVVL</sequence>
<dbReference type="GO" id="GO:0005737">
    <property type="term" value="C:cytoplasm"/>
    <property type="evidence" value="ECO:0007669"/>
    <property type="project" value="TreeGrafter"/>
</dbReference>
<dbReference type="InterPro" id="IPR037151">
    <property type="entry name" value="AlkB-like_sf"/>
</dbReference>
<dbReference type="GO" id="GO:0035515">
    <property type="term" value="F:oxidative RNA demethylase activity"/>
    <property type="evidence" value="ECO:0007669"/>
    <property type="project" value="TreeGrafter"/>
</dbReference>
<dbReference type="GO" id="GO:0035513">
    <property type="term" value="P:oxidative RNA demethylation"/>
    <property type="evidence" value="ECO:0007669"/>
    <property type="project" value="TreeGrafter"/>
</dbReference>
<comment type="cofactor">
    <cofactor evidence="5">
        <name>Fe(2+)</name>
        <dbReference type="ChEBI" id="CHEBI:29033"/>
    </cofactor>
    <text evidence="5">Binds 1 Fe(2+) ion per subunit.</text>
</comment>
<dbReference type="Gene3D" id="2.60.120.590">
    <property type="entry name" value="Alpha-ketoglutarate-dependent dioxygenase AlkB-like"/>
    <property type="match status" value="1"/>
</dbReference>
<evidence type="ECO:0000313" key="8">
    <source>
        <dbReference type="Proteomes" id="UP000694388"/>
    </source>
</evidence>
<dbReference type="PROSITE" id="PS51471">
    <property type="entry name" value="FE2OG_OXY"/>
    <property type="match status" value="1"/>
</dbReference>
<proteinExistence type="predicted"/>
<keyword evidence="8" id="KW-1185">Reference proteome</keyword>
<feature type="binding site" evidence="5">
    <location>
        <position position="206"/>
    </location>
    <ligand>
        <name>Fe cation</name>
        <dbReference type="ChEBI" id="CHEBI:24875"/>
        <note>catalytic</note>
    </ligand>
</feature>
<dbReference type="Pfam" id="PF13532">
    <property type="entry name" value="2OG-FeII_Oxy_2"/>
    <property type="match status" value="1"/>
</dbReference>
<dbReference type="AlphaFoldDB" id="A0A8C4Q445"/>
<dbReference type="Proteomes" id="UP000694388">
    <property type="component" value="Unplaced"/>
</dbReference>
<dbReference type="GO" id="GO:0035516">
    <property type="term" value="F:broad specificity oxidative DNA demethylase activity"/>
    <property type="evidence" value="ECO:0007669"/>
    <property type="project" value="TreeGrafter"/>
</dbReference>
<dbReference type="GeneTree" id="ENSGT00390000004599"/>
<keyword evidence="3" id="KW-0560">Oxidoreductase</keyword>
<reference evidence="7" key="2">
    <citation type="submission" date="2025-09" db="UniProtKB">
        <authorList>
            <consortium name="Ensembl"/>
        </authorList>
    </citation>
    <scope>IDENTIFICATION</scope>
</reference>
<evidence type="ECO:0000259" key="6">
    <source>
        <dbReference type="PROSITE" id="PS51471"/>
    </source>
</evidence>
<organism evidence="7 8">
    <name type="scientific">Eptatretus burgeri</name>
    <name type="common">Inshore hagfish</name>
    <dbReference type="NCBI Taxonomy" id="7764"/>
    <lineage>
        <taxon>Eukaryota</taxon>
        <taxon>Metazoa</taxon>
        <taxon>Chordata</taxon>
        <taxon>Craniata</taxon>
        <taxon>Vertebrata</taxon>
        <taxon>Cyclostomata</taxon>
        <taxon>Myxini</taxon>
        <taxon>Myxiniformes</taxon>
        <taxon>Myxinidae</taxon>
        <taxon>Eptatretinae</taxon>
        <taxon>Eptatretus</taxon>
    </lineage>
</organism>
<dbReference type="InterPro" id="IPR004574">
    <property type="entry name" value="Alkb"/>
</dbReference>
<evidence type="ECO:0000313" key="7">
    <source>
        <dbReference type="Ensembl" id="ENSEBUP00000009747.1"/>
    </source>
</evidence>
<accession>A0A8C4Q445</accession>
<dbReference type="InterPro" id="IPR005123">
    <property type="entry name" value="Oxoglu/Fe-dep_dioxygenase_dom"/>
</dbReference>
<keyword evidence="4 5" id="KW-0408">Iron</keyword>
<evidence type="ECO:0000256" key="1">
    <source>
        <dbReference type="ARBA" id="ARBA00022723"/>
    </source>
</evidence>
<dbReference type="OMA" id="YKRRDPP"/>
<name>A0A8C4Q445_EPTBU</name>
<evidence type="ECO:0000256" key="2">
    <source>
        <dbReference type="ARBA" id="ARBA00022964"/>
    </source>
</evidence>
<dbReference type="PANTHER" id="PTHR16557">
    <property type="entry name" value="ALKYLATED DNA REPAIR PROTEIN ALKB-RELATED"/>
    <property type="match status" value="1"/>
</dbReference>
<dbReference type="PANTHER" id="PTHR16557:SF2">
    <property type="entry name" value="NUCLEIC ACID DIOXYGENASE ALKBH1"/>
    <property type="match status" value="1"/>
</dbReference>
<evidence type="ECO:0000256" key="4">
    <source>
        <dbReference type="ARBA" id="ARBA00023004"/>
    </source>
</evidence>
<dbReference type="GO" id="GO:0005634">
    <property type="term" value="C:nucleus"/>
    <property type="evidence" value="ECO:0007669"/>
    <property type="project" value="TreeGrafter"/>
</dbReference>
<dbReference type="SMR" id="A0A8C4Q445"/>